<evidence type="ECO:0000313" key="1">
    <source>
        <dbReference type="EMBL" id="MCI45359.1"/>
    </source>
</evidence>
<dbReference type="EMBL" id="LXQA010343174">
    <property type="protein sequence ID" value="MCI45359.1"/>
    <property type="molecule type" value="Genomic_DNA"/>
</dbReference>
<reference evidence="1 2" key="1">
    <citation type="journal article" date="2018" name="Front. Plant Sci.">
        <title>Red Clover (Trifolium pratense) and Zigzag Clover (T. medium) - A Picture of Genomic Similarities and Differences.</title>
        <authorList>
            <person name="Dluhosova J."/>
            <person name="Istvanek J."/>
            <person name="Nedelnik J."/>
            <person name="Repkova J."/>
        </authorList>
    </citation>
    <scope>NUCLEOTIDE SEQUENCE [LARGE SCALE GENOMIC DNA]</scope>
    <source>
        <strain evidence="2">cv. 10/8</strain>
        <tissue evidence="1">Leaf</tissue>
    </source>
</reference>
<comment type="caution">
    <text evidence="1">The sequence shown here is derived from an EMBL/GenBank/DDBJ whole genome shotgun (WGS) entry which is preliminary data.</text>
</comment>
<dbReference type="Proteomes" id="UP000265520">
    <property type="component" value="Unassembled WGS sequence"/>
</dbReference>
<name>A0A392S9J2_9FABA</name>
<keyword evidence="2" id="KW-1185">Reference proteome</keyword>
<proteinExistence type="predicted"/>
<dbReference type="AlphaFoldDB" id="A0A392S9J2"/>
<sequence length="30" mass="3424">NMRREDIVNTTQMRSGGMQLLPGQLCVVYL</sequence>
<feature type="non-terminal residue" evidence="1">
    <location>
        <position position="1"/>
    </location>
</feature>
<organism evidence="1 2">
    <name type="scientific">Trifolium medium</name>
    <dbReference type="NCBI Taxonomy" id="97028"/>
    <lineage>
        <taxon>Eukaryota</taxon>
        <taxon>Viridiplantae</taxon>
        <taxon>Streptophyta</taxon>
        <taxon>Embryophyta</taxon>
        <taxon>Tracheophyta</taxon>
        <taxon>Spermatophyta</taxon>
        <taxon>Magnoliopsida</taxon>
        <taxon>eudicotyledons</taxon>
        <taxon>Gunneridae</taxon>
        <taxon>Pentapetalae</taxon>
        <taxon>rosids</taxon>
        <taxon>fabids</taxon>
        <taxon>Fabales</taxon>
        <taxon>Fabaceae</taxon>
        <taxon>Papilionoideae</taxon>
        <taxon>50 kb inversion clade</taxon>
        <taxon>NPAAA clade</taxon>
        <taxon>Hologalegina</taxon>
        <taxon>IRL clade</taxon>
        <taxon>Trifolieae</taxon>
        <taxon>Trifolium</taxon>
    </lineage>
</organism>
<evidence type="ECO:0000313" key="2">
    <source>
        <dbReference type="Proteomes" id="UP000265520"/>
    </source>
</evidence>
<protein>
    <submittedName>
        <fullName evidence="1">Uncharacterized protein</fullName>
    </submittedName>
</protein>
<accession>A0A392S9J2</accession>